<dbReference type="RefSeq" id="WP_184679329.1">
    <property type="nucleotide sequence ID" value="NZ_JACHGY010000002.1"/>
</dbReference>
<dbReference type="Gene3D" id="2.120.10.30">
    <property type="entry name" value="TolB, C-terminal domain"/>
    <property type="match status" value="1"/>
</dbReference>
<protein>
    <recommendedName>
        <fullName evidence="1">3-keto-alpha-glucoside-1,2-lyase/3-keto-2-hydroxy-glucal hydratase domain-containing protein</fullName>
    </recommendedName>
</protein>
<gene>
    <name evidence="2" type="ORF">HNQ40_003623</name>
</gene>
<keyword evidence="3" id="KW-1185">Reference proteome</keyword>
<feature type="domain" description="3-keto-alpha-glucoside-1,2-lyase/3-keto-2-hydroxy-glucal hydratase" evidence="1">
    <location>
        <begin position="924"/>
        <end position="1109"/>
    </location>
</feature>
<evidence type="ECO:0000313" key="2">
    <source>
        <dbReference type="EMBL" id="MBB6431740.1"/>
    </source>
</evidence>
<reference evidence="2 3" key="1">
    <citation type="submission" date="2020-08" db="EMBL/GenBank/DDBJ databases">
        <title>Genomic Encyclopedia of Type Strains, Phase IV (KMG-IV): sequencing the most valuable type-strain genomes for metagenomic binning, comparative biology and taxonomic classification.</title>
        <authorList>
            <person name="Goeker M."/>
        </authorList>
    </citation>
    <scope>NUCLEOTIDE SEQUENCE [LARGE SCALE GENOMIC DNA]</scope>
    <source>
        <strain evidence="2 3">DSM 103725</strain>
    </source>
</reference>
<sequence length="1120" mass="122586">MGSAASGQVAYETGVAVQVYSVEGDLTNVPKLAPHQTPNYEQLHEALDFHESAPWAEAVPGKRVIVIQSELTCPEPGKYQVRLTGNGALRFQVWGGVRGDTTIGDPEVIETSMVWNDEGSYVRFNIQQLTVGEESNLALEWRAPGAEDFESIPAEYWRSIADPTRVTSPGVKRLSNTRSPGDGKAVAGLHPGYDIATIRPTDSKPSVGAMTFIDDGRLIVGTFSPKQRSNVALPDIDSKEPDKLYEVRGATGNDADAYELVEIADGFLEPSGLCAIGDALYVSHRRAVTRLTDQDGDGYFETHHTVGEGWEGWNYHQFSFGLIHHHGKLYVALSTAMAPPGWEGMGTNAATNGPMRGSMIEIDLATESVRVIAGGLRTPNTVAMGPEGSLFYADNQGTWFPTSVLSHVQPGRFYGHFNRTNIVPNLADRFPEGGHPSTYSDQIRSTPVLYLPQNEFINSPSKALLIEDGPFAGQMLIGEITSGGIRRGYLEKVNGQWQGAAFRFTQGLECGVNRLDWGPDGSLYIGGIGAGGSWAWNGTRFGLQRMTPNGKTVFEMLSVSATPDGFHVRFTKPIDAEWLADASNYDVEQWNYNPTAQYGGWKTNQEILKAAEAHPDEDGQGVRLVIPDLKPWRCVYLRMLPTSLDGETIWSTEAFYTLNMIPTAEPIEPSTINGRIIVSDESDNPGIGMGVLPPADAVALIGRSSKGLMYHSNVEPKRMANKGAVTQDELIQMDPAEGVAVSKSLGNLMSSATFGDQRLHLEWMAPAREDGGYGKQTGNSGVYIQGRYEVQVLSTPADKALEPWEAGSLYKFKPADVNASAGPGEWQSYDIWFRAARFDESGNKTENARITLYWNGVLVHHDVELPQPTGSAAKHGEPVREGETMLTGPLRLQGHWSDAEGPVRFRNVWVAPLETSTYSPEPERDLFDGKSLDGWVVRGGQSEFAVDNGEIVGTAVPNSGGNTFLMTEQTYRDFELSYEILTTDLNSGVQIRSHVDGGIDKRSGKIRGYQVEGDPTDRRYSGGIFDEGRRGWLNPLIEKPYARHAWRQGEWNQIRVVAKGSRIQTWVNGVPAADLMDAMTAEGHIGLQVHGVGARDDRPTVRFRNIKLREFKPGAADCGC</sequence>
<dbReference type="SUPFAM" id="SSF63829">
    <property type="entry name" value="Calcium-dependent phosphotriesterase"/>
    <property type="match status" value="1"/>
</dbReference>
<accession>A0A7X0HCB1</accession>
<dbReference type="Proteomes" id="UP000541810">
    <property type="component" value="Unassembled WGS sequence"/>
</dbReference>
<comment type="caution">
    <text evidence="2">The sequence shown here is derived from an EMBL/GenBank/DDBJ whole genome shotgun (WGS) entry which is preliminary data.</text>
</comment>
<dbReference type="PANTHER" id="PTHR33546">
    <property type="entry name" value="LARGE, MULTIFUNCTIONAL SECRETED PROTEIN-RELATED"/>
    <property type="match status" value="1"/>
</dbReference>
<dbReference type="GO" id="GO:0016787">
    <property type="term" value="F:hydrolase activity"/>
    <property type="evidence" value="ECO:0007669"/>
    <property type="project" value="InterPro"/>
</dbReference>
<dbReference type="Pfam" id="PF06439">
    <property type="entry name" value="3keto-disac_hyd"/>
    <property type="match status" value="2"/>
</dbReference>
<evidence type="ECO:0000259" key="1">
    <source>
        <dbReference type="Pfam" id="PF06439"/>
    </source>
</evidence>
<proteinExistence type="predicted"/>
<dbReference type="InterPro" id="IPR010496">
    <property type="entry name" value="AL/BT2_dom"/>
</dbReference>
<feature type="domain" description="3-keto-alpha-glucoside-1,2-lyase/3-keto-2-hydroxy-glucal hydratase" evidence="1">
    <location>
        <begin position="726"/>
        <end position="910"/>
    </location>
</feature>
<organism evidence="2 3">
    <name type="scientific">Algisphaera agarilytica</name>
    <dbReference type="NCBI Taxonomy" id="1385975"/>
    <lineage>
        <taxon>Bacteria</taxon>
        <taxon>Pseudomonadati</taxon>
        <taxon>Planctomycetota</taxon>
        <taxon>Phycisphaerae</taxon>
        <taxon>Phycisphaerales</taxon>
        <taxon>Phycisphaeraceae</taxon>
        <taxon>Algisphaera</taxon>
    </lineage>
</organism>
<dbReference type="EMBL" id="JACHGY010000002">
    <property type="protein sequence ID" value="MBB6431740.1"/>
    <property type="molecule type" value="Genomic_DNA"/>
</dbReference>
<dbReference type="InterPro" id="IPR011042">
    <property type="entry name" value="6-blade_b-propeller_TolB-like"/>
</dbReference>
<dbReference type="Gene3D" id="2.60.120.560">
    <property type="entry name" value="Exo-inulinase, domain 1"/>
    <property type="match status" value="2"/>
</dbReference>
<dbReference type="AlphaFoldDB" id="A0A7X0HCB1"/>
<evidence type="ECO:0000313" key="3">
    <source>
        <dbReference type="Proteomes" id="UP000541810"/>
    </source>
</evidence>
<name>A0A7X0HCB1_9BACT</name>
<dbReference type="PANTHER" id="PTHR33546:SF1">
    <property type="entry name" value="LARGE, MULTIFUNCTIONAL SECRETED PROTEIN"/>
    <property type="match status" value="1"/>
</dbReference>